<reference evidence="2" key="1">
    <citation type="submission" date="2022-12" db="EMBL/GenBank/DDBJ databases">
        <authorList>
            <person name="Petersen C."/>
        </authorList>
    </citation>
    <scope>NUCLEOTIDE SEQUENCE</scope>
    <source>
        <strain evidence="2">IBT 29677</strain>
    </source>
</reference>
<dbReference type="EMBL" id="JAPZBU010000009">
    <property type="protein sequence ID" value="KAJ5386858.1"/>
    <property type="molecule type" value="Genomic_DNA"/>
</dbReference>
<dbReference type="GeneID" id="81373016"/>
<protein>
    <submittedName>
        <fullName evidence="2">Uncharacterized protein</fullName>
    </submittedName>
</protein>
<dbReference type="RefSeq" id="XP_056484656.1">
    <property type="nucleotide sequence ID" value="XM_056634036.1"/>
</dbReference>
<evidence type="ECO:0000313" key="2">
    <source>
        <dbReference type="EMBL" id="KAJ5386858.1"/>
    </source>
</evidence>
<proteinExistence type="predicted"/>
<organism evidence="2 3">
    <name type="scientific">Penicillium cosmopolitanum</name>
    <dbReference type="NCBI Taxonomy" id="1131564"/>
    <lineage>
        <taxon>Eukaryota</taxon>
        <taxon>Fungi</taxon>
        <taxon>Dikarya</taxon>
        <taxon>Ascomycota</taxon>
        <taxon>Pezizomycotina</taxon>
        <taxon>Eurotiomycetes</taxon>
        <taxon>Eurotiomycetidae</taxon>
        <taxon>Eurotiales</taxon>
        <taxon>Aspergillaceae</taxon>
        <taxon>Penicillium</taxon>
    </lineage>
</organism>
<feature type="region of interest" description="Disordered" evidence="1">
    <location>
        <begin position="55"/>
        <end position="77"/>
    </location>
</feature>
<evidence type="ECO:0000256" key="1">
    <source>
        <dbReference type="SAM" id="MobiDB-lite"/>
    </source>
</evidence>
<keyword evidence="3" id="KW-1185">Reference proteome</keyword>
<dbReference type="Proteomes" id="UP001147747">
    <property type="component" value="Unassembled WGS sequence"/>
</dbReference>
<reference evidence="2" key="2">
    <citation type="journal article" date="2023" name="IMA Fungus">
        <title>Comparative genomic study of the Penicillium genus elucidates a diverse pangenome and 15 lateral gene transfer events.</title>
        <authorList>
            <person name="Petersen C."/>
            <person name="Sorensen T."/>
            <person name="Nielsen M.R."/>
            <person name="Sondergaard T.E."/>
            <person name="Sorensen J.L."/>
            <person name="Fitzpatrick D.A."/>
            <person name="Frisvad J.C."/>
            <person name="Nielsen K.L."/>
        </authorList>
    </citation>
    <scope>NUCLEOTIDE SEQUENCE</scope>
    <source>
        <strain evidence="2">IBT 29677</strain>
    </source>
</reference>
<dbReference type="AlphaFoldDB" id="A0A9W9VPB5"/>
<gene>
    <name evidence="2" type="ORF">N7509_009399</name>
</gene>
<comment type="caution">
    <text evidence="2">The sequence shown here is derived from an EMBL/GenBank/DDBJ whole genome shotgun (WGS) entry which is preliminary data.</text>
</comment>
<name>A0A9W9VPB5_9EURO</name>
<evidence type="ECO:0000313" key="3">
    <source>
        <dbReference type="Proteomes" id="UP001147747"/>
    </source>
</evidence>
<sequence length="77" mass="9374">MTHSVMMRRLEMWRTLLQRQRKMENRHVRLLNETIILAPRHLIFDQVRKLFREEKTECHPGRPRQLAAPLSPFRSKG</sequence>
<accession>A0A9W9VPB5</accession>